<name>A0A176WJ34_MARPO</name>
<organism evidence="2 3">
    <name type="scientific">Marchantia polymorpha subsp. ruderalis</name>
    <dbReference type="NCBI Taxonomy" id="1480154"/>
    <lineage>
        <taxon>Eukaryota</taxon>
        <taxon>Viridiplantae</taxon>
        <taxon>Streptophyta</taxon>
        <taxon>Embryophyta</taxon>
        <taxon>Marchantiophyta</taxon>
        <taxon>Marchantiopsida</taxon>
        <taxon>Marchantiidae</taxon>
        <taxon>Marchantiales</taxon>
        <taxon>Marchantiaceae</taxon>
        <taxon>Marchantia</taxon>
    </lineage>
</organism>
<comment type="caution">
    <text evidence="2">The sequence shown here is derived from an EMBL/GenBank/DDBJ whole genome shotgun (WGS) entry which is preliminary data.</text>
</comment>
<evidence type="ECO:0000313" key="3">
    <source>
        <dbReference type="Proteomes" id="UP000077202"/>
    </source>
</evidence>
<dbReference type="Pfam" id="PF05699">
    <property type="entry name" value="Dimer_Tnp_hAT"/>
    <property type="match status" value="1"/>
</dbReference>
<accession>A0A176WJ34</accession>
<protein>
    <recommendedName>
        <fullName evidence="1">HAT C-terminal dimerisation domain-containing protein</fullName>
    </recommendedName>
</protein>
<proteinExistence type="predicted"/>
<keyword evidence="3" id="KW-1185">Reference proteome</keyword>
<gene>
    <name evidence="2" type="ORF">AXG93_4773s1620</name>
</gene>
<evidence type="ECO:0000259" key="1">
    <source>
        <dbReference type="Pfam" id="PF05699"/>
    </source>
</evidence>
<dbReference type="InterPro" id="IPR008906">
    <property type="entry name" value="HATC_C_dom"/>
</dbReference>
<dbReference type="Proteomes" id="UP000077202">
    <property type="component" value="Unassembled WGS sequence"/>
</dbReference>
<dbReference type="EMBL" id="LVLJ01000679">
    <property type="protein sequence ID" value="OAE33188.1"/>
    <property type="molecule type" value="Genomic_DNA"/>
</dbReference>
<dbReference type="AlphaFoldDB" id="A0A176WJ34"/>
<reference evidence="2" key="1">
    <citation type="submission" date="2016-03" db="EMBL/GenBank/DDBJ databases">
        <title>Mechanisms controlling the formation of the plant cell surface in tip-growing cells are functionally conserved among land plants.</title>
        <authorList>
            <person name="Honkanen S."/>
            <person name="Jones V.A."/>
            <person name="Morieri G."/>
            <person name="Champion C."/>
            <person name="Hetherington A.J."/>
            <person name="Kelly S."/>
            <person name="Saint-Marcoux D."/>
            <person name="Proust H."/>
            <person name="Prescott H."/>
            <person name="Dolan L."/>
        </authorList>
    </citation>
    <scope>NUCLEOTIDE SEQUENCE [LARGE SCALE GENOMIC DNA]</scope>
    <source>
        <tissue evidence="2">Whole gametophyte</tissue>
    </source>
</reference>
<dbReference type="GO" id="GO:0046983">
    <property type="term" value="F:protein dimerization activity"/>
    <property type="evidence" value="ECO:0007669"/>
    <property type="project" value="InterPro"/>
</dbReference>
<feature type="domain" description="HAT C-terminal dimerisation" evidence="1">
    <location>
        <begin position="254"/>
        <end position="296"/>
    </location>
</feature>
<sequence length="327" mass="37262">MQEAGATSSNCLPFAQGQSNEQKFKRRVNAYPVIALTIDDISACDLTEYMSLEILFIKNGKRSRIFMRQFELLQYLSKFCQHILVLFDQLFVPVDDTSMALKQEYLEGDKMFTIKFDTNAKEYDVPMHDITNTFTVSQAGANRHTEITMVTESGCHAAQGRAKKLATNSIKLLVADLKRRFPWIEVLEGKITKLANKKEVSALVDHTKIKLLEYSFKSLMQNDVKECSHMGTTQSFWNGILGNDILSNTLSAFCKLATLMLVIPICSVENEHVFSALNYVKNEKRNCLGPKHLNVCVRVGRLSYTMHNFPYLVALAKWEAAQDRRMY</sequence>
<evidence type="ECO:0000313" key="2">
    <source>
        <dbReference type="EMBL" id="OAE33188.1"/>
    </source>
</evidence>